<evidence type="ECO:0000259" key="5">
    <source>
        <dbReference type="PROSITE" id="PS51935"/>
    </source>
</evidence>
<dbReference type="Gene3D" id="3.90.1720.10">
    <property type="entry name" value="endopeptidase domain like (from Nostoc punctiforme)"/>
    <property type="match status" value="1"/>
</dbReference>
<keyword evidence="7" id="KW-1185">Reference proteome</keyword>
<keyword evidence="2" id="KW-0645">Protease</keyword>
<dbReference type="InterPro" id="IPR041382">
    <property type="entry name" value="SH3_16"/>
</dbReference>
<dbReference type="EMBL" id="QQBB01000004">
    <property type="protein sequence ID" value="RDI59417.1"/>
    <property type="molecule type" value="Genomic_DNA"/>
</dbReference>
<comment type="caution">
    <text evidence="6">The sequence shown here is derived from an EMBL/GenBank/DDBJ whole genome shotgun (WGS) entry which is preliminary data.</text>
</comment>
<sequence>MTFDRRITPFRADLADEKLRGQVGAERFAAGAVKRVVEAYASLHRHPSREGPVDTQAIMGEAVTVYDEHEGWSWVQLHDDGYVGYLPSAALGEPGPAPTHRVGAVRTYVYPGPNLKLPDAGFLTINSKVAVTGLEGNYARLASGGWVFAAHLSDLGTFEPDHVAVAERLLHTPYLWGGKTSVGLDCSGLAQTVLTAAGIKAPRDSDMQEQQLGTPVEVRPDLGGLERGDLVFWKGHVGLMLDETRLIHATGHTMTVYVEPLAVAEERIRTTSYGPITSIKRL</sequence>
<dbReference type="Proteomes" id="UP000254925">
    <property type="component" value="Unassembled WGS sequence"/>
</dbReference>
<evidence type="ECO:0000256" key="3">
    <source>
        <dbReference type="ARBA" id="ARBA00022801"/>
    </source>
</evidence>
<evidence type="ECO:0000256" key="4">
    <source>
        <dbReference type="ARBA" id="ARBA00022807"/>
    </source>
</evidence>
<dbReference type="InterPro" id="IPR051202">
    <property type="entry name" value="Peptidase_C40"/>
</dbReference>
<evidence type="ECO:0000313" key="7">
    <source>
        <dbReference type="Proteomes" id="UP000254925"/>
    </source>
</evidence>
<dbReference type="PANTHER" id="PTHR47053">
    <property type="entry name" value="MUREIN DD-ENDOPEPTIDASE MEPH-RELATED"/>
    <property type="match status" value="1"/>
</dbReference>
<keyword evidence="4" id="KW-0788">Thiol protease</keyword>
<dbReference type="InterPro" id="IPR038765">
    <property type="entry name" value="Papain-like_cys_pep_sf"/>
</dbReference>
<comment type="similarity">
    <text evidence="1">Belongs to the peptidase C40 family.</text>
</comment>
<dbReference type="PROSITE" id="PS51935">
    <property type="entry name" value="NLPC_P60"/>
    <property type="match status" value="1"/>
</dbReference>
<dbReference type="RefSeq" id="WP_114770293.1">
    <property type="nucleotide sequence ID" value="NZ_QQBB01000004.1"/>
</dbReference>
<feature type="domain" description="NlpC/P60" evidence="5">
    <location>
        <begin position="156"/>
        <end position="280"/>
    </location>
</feature>
<keyword evidence="3" id="KW-0378">Hydrolase</keyword>
<dbReference type="AlphaFoldDB" id="A0A370HLV0"/>
<dbReference type="InterPro" id="IPR000064">
    <property type="entry name" value="NLP_P60_dom"/>
</dbReference>
<gene>
    <name evidence="6" type="ORF">DES45_104332</name>
</gene>
<accession>A0A370HLV0</accession>
<proteinExistence type="inferred from homology"/>
<dbReference type="SUPFAM" id="SSF54001">
    <property type="entry name" value="Cysteine proteinases"/>
    <property type="match status" value="1"/>
</dbReference>
<protein>
    <submittedName>
        <fullName evidence="6">NlpC/P60 family protein</fullName>
    </submittedName>
</protein>
<dbReference type="Pfam" id="PF00877">
    <property type="entry name" value="NLPC_P60"/>
    <property type="match status" value="1"/>
</dbReference>
<dbReference type="PANTHER" id="PTHR47053:SF1">
    <property type="entry name" value="MUREIN DD-ENDOPEPTIDASE MEPH-RELATED"/>
    <property type="match status" value="1"/>
</dbReference>
<reference evidence="6 7" key="1">
    <citation type="submission" date="2018-07" db="EMBL/GenBank/DDBJ databases">
        <title>Genomic Encyclopedia of Type Strains, Phase IV (KMG-IV): sequencing the most valuable type-strain genomes for metagenomic binning, comparative biology and taxonomic classification.</title>
        <authorList>
            <person name="Goeker M."/>
        </authorList>
    </citation>
    <scope>NUCLEOTIDE SEQUENCE [LARGE SCALE GENOMIC DNA]</scope>
    <source>
        <strain evidence="6 7">DSM 14364</strain>
    </source>
</reference>
<dbReference type="GO" id="GO:0006508">
    <property type="term" value="P:proteolysis"/>
    <property type="evidence" value="ECO:0007669"/>
    <property type="project" value="UniProtKB-KW"/>
</dbReference>
<dbReference type="GO" id="GO:0008234">
    <property type="term" value="F:cysteine-type peptidase activity"/>
    <property type="evidence" value="ECO:0007669"/>
    <property type="project" value="UniProtKB-KW"/>
</dbReference>
<dbReference type="Gene3D" id="2.30.30.40">
    <property type="entry name" value="SH3 Domains"/>
    <property type="match status" value="1"/>
</dbReference>
<evidence type="ECO:0000256" key="2">
    <source>
        <dbReference type="ARBA" id="ARBA00022670"/>
    </source>
</evidence>
<organism evidence="6 7">
    <name type="scientific">Microvirga subterranea</name>
    <dbReference type="NCBI Taxonomy" id="186651"/>
    <lineage>
        <taxon>Bacteria</taxon>
        <taxon>Pseudomonadati</taxon>
        <taxon>Pseudomonadota</taxon>
        <taxon>Alphaproteobacteria</taxon>
        <taxon>Hyphomicrobiales</taxon>
        <taxon>Methylobacteriaceae</taxon>
        <taxon>Microvirga</taxon>
    </lineage>
</organism>
<name>A0A370HLV0_9HYPH</name>
<evidence type="ECO:0000256" key="1">
    <source>
        <dbReference type="ARBA" id="ARBA00007074"/>
    </source>
</evidence>
<dbReference type="OrthoDB" id="9813368at2"/>
<dbReference type="Pfam" id="PF18348">
    <property type="entry name" value="SH3_16"/>
    <property type="match status" value="1"/>
</dbReference>
<evidence type="ECO:0000313" key="6">
    <source>
        <dbReference type="EMBL" id="RDI59417.1"/>
    </source>
</evidence>